<evidence type="ECO:0000256" key="2">
    <source>
        <dbReference type="ARBA" id="ARBA00005561"/>
    </source>
</evidence>
<dbReference type="STRING" id="36087.A0A077YZA2"/>
<feature type="domain" description="RING-type" evidence="12">
    <location>
        <begin position="53"/>
        <end position="103"/>
    </location>
</feature>
<evidence type="ECO:0000256" key="5">
    <source>
        <dbReference type="ARBA" id="ARBA00022723"/>
    </source>
</evidence>
<evidence type="ECO:0000256" key="10">
    <source>
        <dbReference type="PROSITE-ProRule" id="PRU00175"/>
    </source>
</evidence>
<comment type="similarity">
    <text evidence="2 11">Belongs to the ZFPL1 family.</text>
</comment>
<dbReference type="PROSITE" id="PS50089">
    <property type="entry name" value="ZF_RING_2"/>
    <property type="match status" value="1"/>
</dbReference>
<dbReference type="Proteomes" id="UP000030665">
    <property type="component" value="Unassembled WGS sequence"/>
</dbReference>
<evidence type="ECO:0000256" key="1">
    <source>
        <dbReference type="ARBA" id="ARBA00004167"/>
    </source>
</evidence>
<reference evidence="13" key="1">
    <citation type="submission" date="2014-01" db="EMBL/GenBank/DDBJ databases">
        <authorList>
            <person name="Aslett M."/>
        </authorList>
    </citation>
    <scope>NUCLEOTIDE SEQUENCE</scope>
</reference>
<keyword evidence="8" id="KW-1133">Transmembrane helix</keyword>
<dbReference type="GO" id="GO:0008270">
    <property type="term" value="F:zinc ion binding"/>
    <property type="evidence" value="ECO:0007669"/>
    <property type="project" value="UniProtKB-UniRule"/>
</dbReference>
<evidence type="ECO:0000256" key="9">
    <source>
        <dbReference type="ARBA" id="ARBA00023136"/>
    </source>
</evidence>
<evidence type="ECO:0000256" key="4">
    <source>
        <dbReference type="ARBA" id="ARBA00022692"/>
    </source>
</evidence>
<dbReference type="SUPFAM" id="SSF57850">
    <property type="entry name" value="RING/U-box"/>
    <property type="match status" value="1"/>
</dbReference>
<organism evidence="13 14">
    <name type="scientific">Trichuris trichiura</name>
    <name type="common">Whipworm</name>
    <name type="synonym">Trichocephalus trichiurus</name>
    <dbReference type="NCBI Taxonomy" id="36087"/>
    <lineage>
        <taxon>Eukaryota</taxon>
        <taxon>Metazoa</taxon>
        <taxon>Ecdysozoa</taxon>
        <taxon>Nematoda</taxon>
        <taxon>Enoplea</taxon>
        <taxon>Dorylaimia</taxon>
        <taxon>Trichinellida</taxon>
        <taxon>Trichuridae</taxon>
        <taxon>Trichuris</taxon>
    </lineage>
</organism>
<dbReference type="Gene3D" id="3.30.40.10">
    <property type="entry name" value="Zinc/RING finger domain, C3HC4 (zinc finger)"/>
    <property type="match status" value="1"/>
</dbReference>
<evidence type="ECO:0000256" key="8">
    <source>
        <dbReference type="ARBA" id="ARBA00022989"/>
    </source>
</evidence>
<keyword evidence="9 11" id="KW-0472">Membrane</keyword>
<dbReference type="Pfam" id="PF25993">
    <property type="entry name" value="zf-B_box_ZFPL1"/>
    <property type="match status" value="1"/>
</dbReference>
<accession>A0A077YZA2</accession>
<dbReference type="InterPro" id="IPR058730">
    <property type="entry name" value="U-box_ZFPL1-like"/>
</dbReference>
<dbReference type="EMBL" id="HG805852">
    <property type="protein sequence ID" value="CDW53417.1"/>
    <property type="molecule type" value="Genomic_DNA"/>
</dbReference>
<evidence type="ECO:0000256" key="11">
    <source>
        <dbReference type="RuleBase" id="RU369078"/>
    </source>
</evidence>
<dbReference type="Pfam" id="PF25998">
    <property type="entry name" value="U-box_ZFPL1"/>
    <property type="match status" value="1"/>
</dbReference>
<dbReference type="GO" id="GO:0005794">
    <property type="term" value="C:Golgi apparatus"/>
    <property type="evidence" value="ECO:0007669"/>
    <property type="project" value="TreeGrafter"/>
</dbReference>
<evidence type="ECO:0000256" key="3">
    <source>
        <dbReference type="ARBA" id="ARBA00013701"/>
    </source>
</evidence>
<sequence>MGLCKCRRKRVTQMFCYEHRVNVCEYCIIEEHARCIVQNYLSWLNDSDYDDTCPLCAVKLSDPNFSCVRLLCLHIFHTQCLDKWAQSLPSNTAPAGYKCTLCQTMIFPKPNQVGPIVDALKDGLANSEWAQVGLNRMQKVSSENEQYAADETSSSTNLLLDDGERKYRRRSRVPDIVRRLKYV</sequence>
<keyword evidence="6 10" id="KW-0863">Zinc-finger</keyword>
<dbReference type="AlphaFoldDB" id="A0A077YZA2"/>
<evidence type="ECO:0000259" key="12">
    <source>
        <dbReference type="PROSITE" id="PS50089"/>
    </source>
</evidence>
<proteinExistence type="inferred from homology"/>
<keyword evidence="14" id="KW-1185">Reference proteome</keyword>
<keyword evidence="5 11" id="KW-0479">Metal-binding</keyword>
<dbReference type="InterPro" id="IPR001841">
    <property type="entry name" value="Znf_RING"/>
</dbReference>
<comment type="subcellular location">
    <subcellularLocation>
        <location evidence="1 11">Membrane</location>
        <topology evidence="1 11">Single-pass membrane protein</topology>
    </subcellularLocation>
</comment>
<evidence type="ECO:0000313" key="13">
    <source>
        <dbReference type="EMBL" id="CDW53417.1"/>
    </source>
</evidence>
<name>A0A077YZA2_TRITR</name>
<reference evidence="13" key="2">
    <citation type="submission" date="2014-03" db="EMBL/GenBank/DDBJ databases">
        <title>The whipworm genome and dual-species transcriptomics of an intimate host-pathogen interaction.</title>
        <authorList>
            <person name="Foth B.J."/>
            <person name="Tsai I.J."/>
            <person name="Reid A.J."/>
            <person name="Bancroft A.J."/>
            <person name="Nichol S."/>
            <person name="Tracey A."/>
            <person name="Holroyd N."/>
            <person name="Cotton J.A."/>
            <person name="Stanley E.J."/>
            <person name="Zarowiecki M."/>
            <person name="Liu J.Z."/>
            <person name="Huckvale T."/>
            <person name="Cooper P.J."/>
            <person name="Grencis R.K."/>
            <person name="Berriman M."/>
        </authorList>
    </citation>
    <scope>NUCLEOTIDE SEQUENCE [LARGE SCALE GENOMIC DNA]</scope>
</reference>
<evidence type="ECO:0000313" key="14">
    <source>
        <dbReference type="Proteomes" id="UP000030665"/>
    </source>
</evidence>
<evidence type="ECO:0000256" key="7">
    <source>
        <dbReference type="ARBA" id="ARBA00022833"/>
    </source>
</evidence>
<keyword evidence="7 11" id="KW-0862">Zinc</keyword>
<dbReference type="InterPro" id="IPR013083">
    <property type="entry name" value="Znf_RING/FYVE/PHD"/>
</dbReference>
<dbReference type="GO" id="GO:0016020">
    <property type="term" value="C:membrane"/>
    <property type="evidence" value="ECO:0007669"/>
    <property type="project" value="UniProtKB-SubCell"/>
</dbReference>
<keyword evidence="4" id="KW-0812">Transmembrane</keyword>
<dbReference type="PANTHER" id="PTHR12981:SF0">
    <property type="entry name" value="ZINC FINGER PROTEIN-LIKE 1"/>
    <property type="match status" value="1"/>
</dbReference>
<protein>
    <recommendedName>
        <fullName evidence="3 11">Zinc finger protein-like 1 homolog</fullName>
    </recommendedName>
</protein>
<dbReference type="PANTHER" id="PTHR12981">
    <property type="entry name" value="ZINC FINGER PROTEIN-LIKE 1"/>
    <property type="match status" value="1"/>
</dbReference>
<dbReference type="OrthoDB" id="1916590at2759"/>
<dbReference type="InterPro" id="IPR058731">
    <property type="entry name" value="Znf-B_box_ZFPL1-like"/>
</dbReference>
<evidence type="ECO:0000256" key="6">
    <source>
        <dbReference type="ARBA" id="ARBA00022771"/>
    </source>
</evidence>
<gene>
    <name evidence="13" type="ORF">TTRE_0000168201</name>
</gene>
<dbReference type="InterPro" id="IPR039043">
    <property type="entry name" value="ZFPL1"/>
</dbReference>